<sequence>MPLLDLHLIALAPGANAKGFVHELSKVRDALEVVLTASPHHWVIRPALHDTEDLGGRCWDVMLLTGRSTTHLDQIPTLKDSIGASYTIKVGVPRQIYAQYSQTNSRLLSEASSVPLTGSLNEALDPEPQDSQNLELSKDLRDFMEAFTRERGHGQPVTMLNLLSFQEGHQEQYATYGQHFQDAGGRRGGNAKLVGSVIRDGKPVKHGEWWNEVAIVHYPSIRHFCDMAAGSDYQDINRKYRLPSLRDTILLCTTEITVETESKL</sequence>
<dbReference type="EMBL" id="NKHZ01000082">
    <property type="protein sequence ID" value="PNS14606.1"/>
    <property type="molecule type" value="Genomic_DNA"/>
</dbReference>
<dbReference type="SUPFAM" id="SSF54909">
    <property type="entry name" value="Dimeric alpha+beta barrel"/>
    <property type="match status" value="1"/>
</dbReference>
<reference evidence="1 2" key="1">
    <citation type="submission" date="2017-06" db="EMBL/GenBank/DDBJ databases">
        <title>Draft genome sequence of a variant of Elsinoe murrayae.</title>
        <authorList>
            <person name="Cheng Q."/>
        </authorList>
    </citation>
    <scope>NUCLEOTIDE SEQUENCE [LARGE SCALE GENOMIC DNA]</scope>
    <source>
        <strain evidence="1 2">CQ-2017a</strain>
    </source>
</reference>
<gene>
    <name evidence="1" type="ORF">CAC42_1628</name>
</gene>
<organism evidence="1 2">
    <name type="scientific">Sphaceloma murrayae</name>
    <dbReference type="NCBI Taxonomy" id="2082308"/>
    <lineage>
        <taxon>Eukaryota</taxon>
        <taxon>Fungi</taxon>
        <taxon>Dikarya</taxon>
        <taxon>Ascomycota</taxon>
        <taxon>Pezizomycotina</taxon>
        <taxon>Dothideomycetes</taxon>
        <taxon>Dothideomycetidae</taxon>
        <taxon>Myriangiales</taxon>
        <taxon>Elsinoaceae</taxon>
        <taxon>Sphaceloma</taxon>
    </lineage>
</organism>
<dbReference type="PANTHER" id="PTHR40257:SF1">
    <property type="entry name" value="DUF1330 DOMAIN-CONTAINING PROTEIN"/>
    <property type="match status" value="1"/>
</dbReference>
<comment type="caution">
    <text evidence="1">The sequence shown here is derived from an EMBL/GenBank/DDBJ whole genome shotgun (WGS) entry which is preliminary data.</text>
</comment>
<dbReference type="InParanoid" id="A0A2K1QHG7"/>
<name>A0A2K1QHG7_9PEZI</name>
<protein>
    <recommendedName>
        <fullName evidence="3">DUF1330 domain-containing protein</fullName>
    </recommendedName>
</protein>
<keyword evidence="2" id="KW-1185">Reference proteome</keyword>
<proteinExistence type="predicted"/>
<evidence type="ECO:0000313" key="1">
    <source>
        <dbReference type="EMBL" id="PNS14606.1"/>
    </source>
</evidence>
<dbReference type="PANTHER" id="PTHR40257">
    <property type="match status" value="1"/>
</dbReference>
<evidence type="ECO:0000313" key="2">
    <source>
        <dbReference type="Proteomes" id="UP000243797"/>
    </source>
</evidence>
<dbReference type="AlphaFoldDB" id="A0A2K1QHG7"/>
<dbReference type="Gene3D" id="3.30.70.100">
    <property type="match status" value="1"/>
</dbReference>
<accession>A0A2K1QHG7</accession>
<dbReference type="OrthoDB" id="265717at2759"/>
<evidence type="ECO:0008006" key="3">
    <source>
        <dbReference type="Google" id="ProtNLM"/>
    </source>
</evidence>
<dbReference type="Proteomes" id="UP000243797">
    <property type="component" value="Unassembled WGS sequence"/>
</dbReference>
<dbReference type="InterPro" id="IPR011008">
    <property type="entry name" value="Dimeric_a/b-barrel"/>
</dbReference>